<reference evidence="4 5" key="1">
    <citation type="submission" date="2024-05" db="EMBL/GenBank/DDBJ databases">
        <authorList>
            <person name="De Oliveira J.P."/>
            <person name="Noriler S.A."/>
            <person name="De Oliveira A.G."/>
            <person name="Sipoli D.S."/>
        </authorList>
    </citation>
    <scope>NUCLEOTIDE SEQUENCE [LARGE SCALE GENOMIC DNA]</scope>
    <source>
        <strain evidence="4 5">LABIM186</strain>
    </source>
</reference>
<dbReference type="PROSITE" id="PS00922">
    <property type="entry name" value="TRANSGLYCOSYLASE"/>
    <property type="match status" value="1"/>
</dbReference>
<dbReference type="InterPro" id="IPR008258">
    <property type="entry name" value="Transglycosylase_SLT_dom_1"/>
</dbReference>
<comment type="caution">
    <text evidence="4">The sequence shown here is derived from an EMBL/GenBank/DDBJ whole genome shotgun (WGS) entry which is preliminary data.</text>
</comment>
<dbReference type="GO" id="GO:0016829">
    <property type="term" value="F:lyase activity"/>
    <property type="evidence" value="ECO:0007669"/>
    <property type="project" value="UniProtKB-KW"/>
</dbReference>
<dbReference type="PANTHER" id="PTHR37423">
    <property type="entry name" value="SOLUBLE LYTIC MUREIN TRANSGLYCOSYLASE-RELATED"/>
    <property type="match status" value="1"/>
</dbReference>
<dbReference type="SUPFAM" id="SSF53955">
    <property type="entry name" value="Lysozyme-like"/>
    <property type="match status" value="1"/>
</dbReference>
<evidence type="ECO:0000259" key="3">
    <source>
        <dbReference type="Pfam" id="PF01464"/>
    </source>
</evidence>
<evidence type="ECO:0000256" key="1">
    <source>
        <dbReference type="ARBA" id="ARBA00007734"/>
    </source>
</evidence>
<evidence type="ECO:0000313" key="4">
    <source>
        <dbReference type="EMBL" id="MEO3957196.1"/>
    </source>
</evidence>
<name>A0ABV0HBC1_9NEIS</name>
<accession>A0ABV0HBC1</accession>
<keyword evidence="2" id="KW-0732">Signal</keyword>
<dbReference type="PANTHER" id="PTHR37423:SF2">
    <property type="entry name" value="MEMBRANE-BOUND LYTIC MUREIN TRANSGLYCOSYLASE C"/>
    <property type="match status" value="1"/>
</dbReference>
<protein>
    <submittedName>
        <fullName evidence="4">Lytic transglycosylase domain-containing protein</fullName>
        <ecNumber evidence="4">4.2.2.n1</ecNumber>
    </submittedName>
</protein>
<dbReference type="Pfam" id="PF01464">
    <property type="entry name" value="SLT"/>
    <property type="match status" value="1"/>
</dbReference>
<dbReference type="EMBL" id="JBDQQU010000307">
    <property type="protein sequence ID" value="MEO3957196.1"/>
    <property type="molecule type" value="Genomic_DNA"/>
</dbReference>
<sequence length="238" mass="25193">MKLLCSGLLWLLFCAPASAEALQWYAVPAETAPPAVPAAALPVSPAARPEPAAAPKPLSSSAQRYRPLIDDVARQHALDPMLIHAVVQVESAYRPEAVSGKGAVGLMQLMPATAARFGQTALYDPRANLQAGAAYLDWLMNRFGGRMDLALAAYNAGEGAVARYGNAIPPYAETRDYVRKVMAHYAGLKGEADAAPMADAAPVSAPRRPRRAAGGLGDMEQFWRLFTGGSPRSPAARL</sequence>
<feature type="signal peptide" evidence="2">
    <location>
        <begin position="1"/>
        <end position="19"/>
    </location>
</feature>
<feature type="domain" description="Transglycosylase SLT" evidence="3">
    <location>
        <begin position="69"/>
        <end position="165"/>
    </location>
</feature>
<comment type="similarity">
    <text evidence="1">Belongs to the transglycosylase Slt family.</text>
</comment>
<gene>
    <name evidence="4" type="ORF">ABH309_22395</name>
</gene>
<keyword evidence="5" id="KW-1185">Reference proteome</keyword>
<feature type="chain" id="PRO_5047339531" evidence="2">
    <location>
        <begin position="20"/>
        <end position="238"/>
    </location>
</feature>
<dbReference type="InterPro" id="IPR000189">
    <property type="entry name" value="Transglyc_AS"/>
</dbReference>
<dbReference type="InterPro" id="IPR023346">
    <property type="entry name" value="Lysozyme-like_dom_sf"/>
</dbReference>
<organism evidence="4 5">
    <name type="scientific">Chromobacterium piscinae</name>
    <dbReference type="NCBI Taxonomy" id="686831"/>
    <lineage>
        <taxon>Bacteria</taxon>
        <taxon>Pseudomonadati</taxon>
        <taxon>Pseudomonadota</taxon>
        <taxon>Betaproteobacteria</taxon>
        <taxon>Neisseriales</taxon>
        <taxon>Chromobacteriaceae</taxon>
        <taxon>Chromobacterium</taxon>
    </lineage>
</organism>
<evidence type="ECO:0000256" key="2">
    <source>
        <dbReference type="SAM" id="SignalP"/>
    </source>
</evidence>
<proteinExistence type="inferred from homology"/>
<keyword evidence="4" id="KW-0456">Lyase</keyword>
<dbReference type="Proteomes" id="UP001438292">
    <property type="component" value="Unassembled WGS sequence"/>
</dbReference>
<dbReference type="RefSeq" id="WP_166440850.1">
    <property type="nucleotide sequence ID" value="NZ_JAJNRU010000006.1"/>
</dbReference>
<dbReference type="Gene3D" id="1.10.530.10">
    <property type="match status" value="1"/>
</dbReference>
<dbReference type="EC" id="4.2.2.n1" evidence="4"/>
<dbReference type="CDD" id="cd00254">
    <property type="entry name" value="LT-like"/>
    <property type="match status" value="1"/>
</dbReference>
<evidence type="ECO:0000313" key="5">
    <source>
        <dbReference type="Proteomes" id="UP001438292"/>
    </source>
</evidence>